<name>A0AA96RU85_9ENTR</name>
<reference evidence="2" key="1">
    <citation type="submission" date="2023-09" db="EMBL/GenBank/DDBJ databases">
        <title>Coexistence of blaNDM-1 and blaKPC-2 in Enterobacter chuandaensis.</title>
        <authorList>
            <person name="Chen R."/>
        </authorList>
    </citation>
    <scope>NUCLEOTIDE SEQUENCE</scope>
    <source>
        <strain evidence="2">FAHZZU5885</strain>
    </source>
</reference>
<sequence length="178" mass="20393">MMELKTECLPAGVLGFKACKFKAKEWDPTKYRKETKNDEEWSGFYVGSTETLTLGYMPDCTDKQGNGTAYLNIVNINTPARIIVCHDERFKSPTQDKPALLKELKEALRRMEIPVADSDLLIPTLARYRFYFKCYNNEDSNDMEIIIPNDLVDNITLQSYKQQNFINGVGQALVNYGK</sequence>
<reference evidence="1 3" key="2">
    <citation type="submission" date="2024-09" db="EMBL/GenBank/DDBJ databases">
        <title>Molecular characterization of Carbapenemase-producing Enterobacter cloacae Complex from Infections in Argentina.</title>
        <authorList>
            <person name="De Mendieta J.M."/>
            <person name="Gomez S."/>
        </authorList>
    </citation>
    <scope>NUCLEOTIDE SEQUENCE [LARGE SCALE GENOMIC DNA]</scope>
    <source>
        <strain evidence="1 3">M23267</strain>
    </source>
</reference>
<dbReference type="Proteomes" id="UP001577381">
    <property type="component" value="Unassembled WGS sequence"/>
</dbReference>
<keyword evidence="3" id="KW-1185">Reference proteome</keyword>
<evidence type="ECO:0000313" key="2">
    <source>
        <dbReference type="EMBL" id="WNS38347.1"/>
    </source>
</evidence>
<dbReference type="RefSeq" id="WP_139784213.1">
    <property type="nucleotide sequence ID" value="NZ_CP135253.1"/>
</dbReference>
<evidence type="ECO:0000313" key="1">
    <source>
        <dbReference type="EMBL" id="MFB4721495.1"/>
    </source>
</evidence>
<dbReference type="EMBL" id="CP135253">
    <property type="protein sequence ID" value="WNS38347.1"/>
    <property type="molecule type" value="Genomic_DNA"/>
</dbReference>
<gene>
    <name evidence="1" type="ORF">ACE3KR_21680</name>
    <name evidence="2" type="ORF">RQP59_01860</name>
</gene>
<dbReference type="EMBL" id="JBHGSI010000009">
    <property type="protein sequence ID" value="MFB4721495.1"/>
    <property type="molecule type" value="Genomic_DNA"/>
</dbReference>
<dbReference type="KEGG" id="echu:RQP59_01860"/>
<dbReference type="AlphaFoldDB" id="A0AA96RU85"/>
<evidence type="ECO:0000313" key="3">
    <source>
        <dbReference type="Proteomes" id="UP001577381"/>
    </source>
</evidence>
<accession>A0AA96RU85</accession>
<protein>
    <submittedName>
        <fullName evidence="2">Uncharacterized protein</fullName>
    </submittedName>
</protein>
<organism evidence="2">
    <name type="scientific">Enterobacter chuandaensis</name>
    <dbReference type="NCBI Taxonomy" id="2497875"/>
    <lineage>
        <taxon>Bacteria</taxon>
        <taxon>Pseudomonadati</taxon>
        <taxon>Pseudomonadota</taxon>
        <taxon>Gammaproteobacteria</taxon>
        <taxon>Enterobacterales</taxon>
        <taxon>Enterobacteriaceae</taxon>
        <taxon>Enterobacter</taxon>
        <taxon>Enterobacter cloacae complex</taxon>
    </lineage>
</organism>
<proteinExistence type="predicted"/>